<evidence type="ECO:0000313" key="2">
    <source>
        <dbReference type="EMBL" id="CAK0790692.1"/>
    </source>
</evidence>
<accession>A0ABN9PH78</accession>
<organism evidence="2 3">
    <name type="scientific">Prorocentrum cordatum</name>
    <dbReference type="NCBI Taxonomy" id="2364126"/>
    <lineage>
        <taxon>Eukaryota</taxon>
        <taxon>Sar</taxon>
        <taxon>Alveolata</taxon>
        <taxon>Dinophyceae</taxon>
        <taxon>Prorocentrales</taxon>
        <taxon>Prorocentraceae</taxon>
        <taxon>Prorocentrum</taxon>
    </lineage>
</organism>
<comment type="caution">
    <text evidence="2">The sequence shown here is derived from an EMBL/GenBank/DDBJ whole genome shotgun (WGS) entry which is preliminary data.</text>
</comment>
<feature type="region of interest" description="Disordered" evidence="1">
    <location>
        <begin position="384"/>
        <end position="416"/>
    </location>
</feature>
<feature type="region of interest" description="Disordered" evidence="1">
    <location>
        <begin position="187"/>
        <end position="243"/>
    </location>
</feature>
<gene>
    <name evidence="2" type="ORF">PCOR1329_LOCUS1911</name>
</gene>
<feature type="compositionally biased region" description="Polar residues" evidence="1">
    <location>
        <begin position="189"/>
        <end position="200"/>
    </location>
</feature>
<keyword evidence="3" id="KW-1185">Reference proteome</keyword>
<dbReference type="Proteomes" id="UP001189429">
    <property type="component" value="Unassembled WGS sequence"/>
</dbReference>
<sequence>MVASEDSTWTNPAAGDHQHGAAAALSALCGSNLRYATDLAYVIRAQALRNREVAEWLPRAITATHETIPPALGINDGQAQADDLSELGGMTRLVQFGLSDRDVDWIAHVTGLSRRQTEPPDDPLFLARHQYGCGMTGEEQEVAVEGIAVLTAAAQHERHHDIANLRPMSSLGRALMRMMVRRLRADVDSTSTRTGQTTAAPTRAGGHAVDAAAATRGERAEHAHAPTSWGQSAHGAPAHLNSGGSTIPMEVDAGHPADLAHDLGHRRSDRPRIGVTDGLADRAGQVTRAIQNEIACVRQATANRTLQNYTWSGYLAPFLWLSAVEAAREALRLSLRTAGSPLNGFRATVEWWEGRDVMTSGDALECGYLHALLQEHLANLADPHGWAQGRENRPHRRDLHRPDAWTPRSTAAHADHRTLTGSSVRILPRHIPYQPERRTVLTIHDIASALDRRDQTDENANAPPAALRDDGSVDGAAAQRAHDMLRGIPSPGANQSQWLSAVMWLILRPHYRSLLRPLLVGRQIYGGPFDVVARWLRRAAVLSPAQLVSFASVATGMPAEAFPAY</sequence>
<proteinExistence type="predicted"/>
<protein>
    <submittedName>
        <fullName evidence="2">Uncharacterized protein</fullName>
    </submittedName>
</protein>
<reference evidence="2" key="1">
    <citation type="submission" date="2023-10" db="EMBL/GenBank/DDBJ databases">
        <authorList>
            <person name="Chen Y."/>
            <person name="Shah S."/>
            <person name="Dougan E. K."/>
            <person name="Thang M."/>
            <person name="Chan C."/>
        </authorList>
    </citation>
    <scope>NUCLEOTIDE SEQUENCE [LARGE SCALE GENOMIC DNA]</scope>
</reference>
<dbReference type="EMBL" id="CAUYUJ010000464">
    <property type="protein sequence ID" value="CAK0790692.1"/>
    <property type="molecule type" value="Genomic_DNA"/>
</dbReference>
<evidence type="ECO:0000313" key="3">
    <source>
        <dbReference type="Proteomes" id="UP001189429"/>
    </source>
</evidence>
<feature type="region of interest" description="Disordered" evidence="1">
    <location>
        <begin position="452"/>
        <end position="476"/>
    </location>
</feature>
<name>A0ABN9PH78_9DINO</name>
<feature type="compositionally biased region" description="Low complexity" evidence="1">
    <location>
        <begin position="204"/>
        <end position="215"/>
    </location>
</feature>
<evidence type="ECO:0000256" key="1">
    <source>
        <dbReference type="SAM" id="MobiDB-lite"/>
    </source>
</evidence>